<evidence type="ECO:0000313" key="6">
    <source>
        <dbReference type="EMBL" id="GHC78375.1"/>
    </source>
</evidence>
<dbReference type="FunFam" id="1.10.10.10:FF:000001">
    <property type="entry name" value="LysR family transcriptional regulator"/>
    <property type="match status" value="1"/>
</dbReference>
<protein>
    <submittedName>
        <fullName evidence="6">Transcriptional regulator</fullName>
    </submittedName>
</protein>
<dbReference type="Pfam" id="PF00126">
    <property type="entry name" value="HTH_1"/>
    <property type="match status" value="1"/>
</dbReference>
<dbReference type="GO" id="GO:0043565">
    <property type="term" value="F:sequence-specific DNA binding"/>
    <property type="evidence" value="ECO:0007669"/>
    <property type="project" value="TreeGrafter"/>
</dbReference>
<dbReference type="InterPro" id="IPR000847">
    <property type="entry name" value="LysR_HTH_N"/>
</dbReference>
<dbReference type="Proteomes" id="UP000641137">
    <property type="component" value="Unassembled WGS sequence"/>
</dbReference>
<dbReference type="InterPro" id="IPR036388">
    <property type="entry name" value="WH-like_DNA-bd_sf"/>
</dbReference>
<dbReference type="PROSITE" id="PS50931">
    <property type="entry name" value="HTH_LYSR"/>
    <property type="match status" value="1"/>
</dbReference>
<evidence type="ECO:0000256" key="2">
    <source>
        <dbReference type="ARBA" id="ARBA00023015"/>
    </source>
</evidence>
<evidence type="ECO:0000313" key="7">
    <source>
        <dbReference type="Proteomes" id="UP000641137"/>
    </source>
</evidence>
<reference evidence="6" key="2">
    <citation type="submission" date="2020-09" db="EMBL/GenBank/DDBJ databases">
        <authorList>
            <person name="Sun Q."/>
            <person name="Kim S."/>
        </authorList>
    </citation>
    <scope>NUCLEOTIDE SEQUENCE</scope>
    <source>
        <strain evidence="6">KCTC 42097</strain>
    </source>
</reference>
<evidence type="ECO:0000256" key="1">
    <source>
        <dbReference type="ARBA" id="ARBA00009437"/>
    </source>
</evidence>
<keyword evidence="3" id="KW-0238">DNA-binding</keyword>
<accession>A0A8J3DUJ1</accession>
<dbReference type="Gene3D" id="3.40.190.10">
    <property type="entry name" value="Periplasmic binding protein-like II"/>
    <property type="match status" value="2"/>
</dbReference>
<dbReference type="InterPro" id="IPR005119">
    <property type="entry name" value="LysR_subst-bd"/>
</dbReference>
<dbReference type="Gene3D" id="1.10.10.10">
    <property type="entry name" value="Winged helix-like DNA-binding domain superfamily/Winged helix DNA-binding domain"/>
    <property type="match status" value="1"/>
</dbReference>
<evidence type="ECO:0000259" key="5">
    <source>
        <dbReference type="PROSITE" id="PS50931"/>
    </source>
</evidence>
<dbReference type="SUPFAM" id="SSF53850">
    <property type="entry name" value="Periplasmic binding protein-like II"/>
    <property type="match status" value="1"/>
</dbReference>
<name>A0A8J3DUJ1_9HYPH</name>
<dbReference type="Pfam" id="PF03466">
    <property type="entry name" value="LysR_substrate"/>
    <property type="match status" value="1"/>
</dbReference>
<reference evidence="6" key="1">
    <citation type="journal article" date="2014" name="Int. J. Syst. Evol. Microbiol.">
        <title>Complete genome sequence of Corynebacterium casei LMG S-19264T (=DSM 44701T), isolated from a smear-ripened cheese.</title>
        <authorList>
            <consortium name="US DOE Joint Genome Institute (JGI-PGF)"/>
            <person name="Walter F."/>
            <person name="Albersmeier A."/>
            <person name="Kalinowski J."/>
            <person name="Ruckert C."/>
        </authorList>
    </citation>
    <scope>NUCLEOTIDE SEQUENCE</scope>
    <source>
        <strain evidence="6">KCTC 42097</strain>
    </source>
</reference>
<keyword evidence="4" id="KW-0804">Transcription</keyword>
<organism evidence="6 7">
    <name type="scientific">Limoniibacter endophyticus</name>
    <dbReference type="NCBI Taxonomy" id="1565040"/>
    <lineage>
        <taxon>Bacteria</taxon>
        <taxon>Pseudomonadati</taxon>
        <taxon>Pseudomonadota</taxon>
        <taxon>Alphaproteobacteria</taxon>
        <taxon>Hyphomicrobiales</taxon>
        <taxon>Bartonellaceae</taxon>
        <taxon>Limoniibacter</taxon>
    </lineage>
</organism>
<dbReference type="PRINTS" id="PR00039">
    <property type="entry name" value="HTHLYSR"/>
</dbReference>
<comment type="caution">
    <text evidence="6">The sequence shown here is derived from an EMBL/GenBank/DDBJ whole genome shotgun (WGS) entry which is preliminary data.</text>
</comment>
<proteinExistence type="inferred from homology"/>
<dbReference type="PANTHER" id="PTHR30537:SF26">
    <property type="entry name" value="GLYCINE CLEAVAGE SYSTEM TRANSCRIPTIONAL ACTIVATOR"/>
    <property type="match status" value="1"/>
</dbReference>
<sequence>MHIGRNLIPDIWILQAFVSAAHHSSFTMAAAELNLTQSAVSRQIRALEEQLGVALFERVRKKVVLSTAGRALLPDAIRLLNQTEELVLRAKTSSDGRRTLSIATLPTFGSRWLIPRLPDFFRLNPECGVKLSSRSEPFDLVADEFDLAIHYGQPYWPRAVCTYLCSEIVVPVASPDLLSSRPVTATSNLENAPLLHLMTRPKLWSEWMQTYQCDASNAFSGNTFDQFNMLIEAAVAGLGFALLPKYLIETELRESALQIVLDHSIETDNHYYLVVPESKAQDLATKRFLDWMISMVPSRW</sequence>
<dbReference type="EMBL" id="BMZO01000010">
    <property type="protein sequence ID" value="GHC78375.1"/>
    <property type="molecule type" value="Genomic_DNA"/>
</dbReference>
<dbReference type="RefSeq" id="WP_189491984.1">
    <property type="nucleotide sequence ID" value="NZ_BMZO01000010.1"/>
</dbReference>
<evidence type="ECO:0000256" key="4">
    <source>
        <dbReference type="ARBA" id="ARBA00023163"/>
    </source>
</evidence>
<evidence type="ECO:0000256" key="3">
    <source>
        <dbReference type="ARBA" id="ARBA00023125"/>
    </source>
</evidence>
<dbReference type="InterPro" id="IPR036390">
    <property type="entry name" value="WH_DNA-bd_sf"/>
</dbReference>
<gene>
    <name evidence="6" type="ORF">GCM10010136_30280</name>
</gene>
<dbReference type="PANTHER" id="PTHR30537">
    <property type="entry name" value="HTH-TYPE TRANSCRIPTIONAL REGULATOR"/>
    <property type="match status" value="1"/>
</dbReference>
<keyword evidence="7" id="KW-1185">Reference proteome</keyword>
<dbReference type="SUPFAM" id="SSF46785">
    <property type="entry name" value="Winged helix' DNA-binding domain"/>
    <property type="match status" value="1"/>
</dbReference>
<feature type="domain" description="HTH lysR-type" evidence="5">
    <location>
        <begin position="9"/>
        <end position="66"/>
    </location>
</feature>
<dbReference type="AlphaFoldDB" id="A0A8J3DUJ1"/>
<keyword evidence="2" id="KW-0805">Transcription regulation</keyword>
<dbReference type="GO" id="GO:0003700">
    <property type="term" value="F:DNA-binding transcription factor activity"/>
    <property type="evidence" value="ECO:0007669"/>
    <property type="project" value="InterPro"/>
</dbReference>
<dbReference type="InterPro" id="IPR058163">
    <property type="entry name" value="LysR-type_TF_proteobact-type"/>
</dbReference>
<comment type="similarity">
    <text evidence="1">Belongs to the LysR transcriptional regulatory family.</text>
</comment>
<dbReference type="GO" id="GO:0006351">
    <property type="term" value="P:DNA-templated transcription"/>
    <property type="evidence" value="ECO:0007669"/>
    <property type="project" value="TreeGrafter"/>
</dbReference>